<dbReference type="SUPFAM" id="SSF53335">
    <property type="entry name" value="S-adenosyl-L-methionine-dependent methyltransferases"/>
    <property type="match status" value="1"/>
</dbReference>
<evidence type="ECO:0000313" key="2">
    <source>
        <dbReference type="EMBL" id="KAK8840681.1"/>
    </source>
</evidence>
<reference evidence="1 3" key="1">
    <citation type="submission" date="2024-04" db="EMBL/GenBank/DDBJ databases">
        <title>Tritrichomonas musculus Genome.</title>
        <authorList>
            <person name="Alves-Ferreira E."/>
            <person name="Grigg M."/>
            <person name="Lorenzi H."/>
            <person name="Galac M."/>
        </authorList>
    </citation>
    <scope>NUCLEOTIDE SEQUENCE [LARGE SCALE GENOMIC DNA]</scope>
    <source>
        <strain evidence="1 3">EAF2021</strain>
    </source>
</reference>
<sequence length="92" mass="10417">MNFEKTFDNATMDYDQSRPAYPEELYQDIFQYKPVTKNNYVLEIGLGTGKASPPILATGCNFIGIEPGEKLTALAKEKLQKFDIIIYLTFAN</sequence>
<gene>
    <name evidence="1" type="ORF">M9Y10_020983</name>
    <name evidence="2" type="ORF">M9Y10_030457</name>
</gene>
<accession>A0ABR2GND1</accession>
<protein>
    <recommendedName>
        <fullName evidence="4">Class I SAM-dependent methyltransferase</fullName>
    </recommendedName>
</protein>
<evidence type="ECO:0000313" key="1">
    <source>
        <dbReference type="EMBL" id="KAK8834917.1"/>
    </source>
</evidence>
<organism evidence="1 3">
    <name type="scientific">Tritrichomonas musculus</name>
    <dbReference type="NCBI Taxonomy" id="1915356"/>
    <lineage>
        <taxon>Eukaryota</taxon>
        <taxon>Metamonada</taxon>
        <taxon>Parabasalia</taxon>
        <taxon>Tritrichomonadida</taxon>
        <taxon>Tritrichomonadidae</taxon>
        <taxon>Tritrichomonas</taxon>
    </lineage>
</organism>
<dbReference type="Proteomes" id="UP001470230">
    <property type="component" value="Unassembled WGS sequence"/>
</dbReference>
<proteinExistence type="predicted"/>
<dbReference type="Gene3D" id="3.40.50.150">
    <property type="entry name" value="Vaccinia Virus protein VP39"/>
    <property type="match status" value="1"/>
</dbReference>
<dbReference type="EMBL" id="JAPFFF010000272">
    <property type="protein sequence ID" value="KAK8834917.1"/>
    <property type="molecule type" value="Genomic_DNA"/>
</dbReference>
<keyword evidence="3" id="KW-1185">Reference proteome</keyword>
<name>A0ABR2GND1_9EUKA</name>
<evidence type="ECO:0008006" key="4">
    <source>
        <dbReference type="Google" id="ProtNLM"/>
    </source>
</evidence>
<dbReference type="InterPro" id="IPR029063">
    <property type="entry name" value="SAM-dependent_MTases_sf"/>
</dbReference>
<comment type="caution">
    <text evidence="1">The sequence shown here is derived from an EMBL/GenBank/DDBJ whole genome shotgun (WGS) entry which is preliminary data.</text>
</comment>
<evidence type="ECO:0000313" key="3">
    <source>
        <dbReference type="Proteomes" id="UP001470230"/>
    </source>
</evidence>
<dbReference type="EMBL" id="JAPFFF010000044">
    <property type="protein sequence ID" value="KAK8840681.1"/>
    <property type="molecule type" value="Genomic_DNA"/>
</dbReference>